<feature type="domain" description="Ketopantoate reductase C-terminal" evidence="6">
    <location>
        <begin position="178"/>
        <end position="300"/>
    </location>
</feature>
<dbReference type="UniPathway" id="UPA00028">
    <property type="reaction ID" value="UER00004"/>
</dbReference>
<evidence type="ECO:0000313" key="8">
    <source>
        <dbReference type="Proteomes" id="UP000031563"/>
    </source>
</evidence>
<keyword evidence="8" id="KW-1185">Reference proteome</keyword>
<evidence type="ECO:0000256" key="3">
    <source>
        <dbReference type="ARBA" id="ARBA00023002"/>
    </source>
</evidence>
<dbReference type="EC" id="1.1.1.169" evidence="4"/>
<dbReference type="Proteomes" id="UP000031563">
    <property type="component" value="Unassembled WGS sequence"/>
</dbReference>
<dbReference type="Pfam" id="PF08546">
    <property type="entry name" value="ApbA_C"/>
    <property type="match status" value="1"/>
</dbReference>
<protein>
    <recommendedName>
        <fullName evidence="4">2-dehydropantoate 2-reductase</fullName>
        <ecNumber evidence="4">1.1.1.169</ecNumber>
    </recommendedName>
    <alternativeName>
        <fullName evidence="4">Ketopantoate reductase</fullName>
    </alternativeName>
</protein>
<dbReference type="RefSeq" id="WP_039237975.1">
    <property type="nucleotide sequence ID" value="NZ_JWIR02000043.1"/>
</dbReference>
<dbReference type="STRING" id="1221996.QY95_02514"/>
<evidence type="ECO:0000313" key="7">
    <source>
        <dbReference type="EMBL" id="KKB39074.1"/>
    </source>
</evidence>
<dbReference type="InterPro" id="IPR036291">
    <property type="entry name" value="NAD(P)-bd_dom_sf"/>
</dbReference>
<dbReference type="InterPro" id="IPR008927">
    <property type="entry name" value="6-PGluconate_DH-like_C_sf"/>
</dbReference>
<dbReference type="AlphaFoldDB" id="A0A0F5I0A5"/>
<dbReference type="PANTHER" id="PTHR21708">
    <property type="entry name" value="PROBABLE 2-DEHYDROPANTOATE 2-REDUCTASE"/>
    <property type="match status" value="1"/>
</dbReference>
<dbReference type="GO" id="GO:0005737">
    <property type="term" value="C:cytoplasm"/>
    <property type="evidence" value="ECO:0007669"/>
    <property type="project" value="TreeGrafter"/>
</dbReference>
<gene>
    <name evidence="7" type="ORF">QY95_02514</name>
</gene>
<feature type="domain" description="Ketopantoate reductase N-terminal" evidence="5">
    <location>
        <begin position="3"/>
        <end position="149"/>
    </location>
</feature>
<keyword evidence="3 4" id="KW-0560">Oxidoreductase</keyword>
<comment type="similarity">
    <text evidence="1 4">Belongs to the ketopantoate reductase family.</text>
</comment>
<dbReference type="Pfam" id="PF02558">
    <property type="entry name" value="ApbA"/>
    <property type="match status" value="1"/>
</dbReference>
<dbReference type="SUPFAM" id="SSF51735">
    <property type="entry name" value="NAD(P)-binding Rossmann-fold domains"/>
    <property type="match status" value="1"/>
</dbReference>
<dbReference type="EMBL" id="JWIR02000043">
    <property type="protein sequence ID" value="KKB39074.1"/>
    <property type="molecule type" value="Genomic_DNA"/>
</dbReference>
<dbReference type="InterPro" id="IPR003710">
    <property type="entry name" value="ApbA"/>
</dbReference>
<keyword evidence="4" id="KW-0566">Pantothenate biosynthesis</keyword>
<evidence type="ECO:0000256" key="1">
    <source>
        <dbReference type="ARBA" id="ARBA00007870"/>
    </source>
</evidence>
<comment type="caution">
    <text evidence="7">The sequence shown here is derived from an EMBL/GenBank/DDBJ whole genome shotgun (WGS) entry which is preliminary data.</text>
</comment>
<accession>A0A0F5HLC5</accession>
<dbReference type="InterPro" id="IPR013752">
    <property type="entry name" value="KPA_reductase"/>
</dbReference>
<dbReference type="Gene3D" id="3.40.50.720">
    <property type="entry name" value="NAD(P)-binding Rossmann-like Domain"/>
    <property type="match status" value="1"/>
</dbReference>
<sequence length="306" mass="34037">MKILMVGAGAVGGYFGGRLLENGADVTFLVREKRRGQLEQTGLNIDSVHGNISLTPRLLTAGESNEPFDLVIISVKAYHLSGVIEDIRPHVAKGTTVLPLLNGTAHVRQLIEAFGEAAVIGGLCFIETTLDEEGTIIQKSPVHRLTYGERTRELTPRIKKLQALFDGAKASFVLSDHINRDMWHKYLFITAMSGLTSLMAAPIGPIRGMEAGQRTIEAFLQELASIMRKAGAPIEEDIIERHLRTMNEMDEEMKSSMQRDMEKLLPIEADHLQGYLLGKARKMDLSAPILETVYTKLALYERERRD</sequence>
<dbReference type="NCBIfam" id="TIGR00745">
    <property type="entry name" value="apbA_panE"/>
    <property type="match status" value="1"/>
</dbReference>
<evidence type="ECO:0000259" key="5">
    <source>
        <dbReference type="Pfam" id="PF02558"/>
    </source>
</evidence>
<reference evidence="7" key="1">
    <citation type="submission" date="2015-02" db="EMBL/GenBank/DDBJ databases">
        <title>Genome Assembly of Bacillaceae bacterium MTCC 8252.</title>
        <authorList>
            <person name="Verma A."/>
            <person name="Khatri I."/>
            <person name="Mual P."/>
            <person name="Subramanian S."/>
            <person name="Krishnamurthi S."/>
        </authorList>
    </citation>
    <scope>NUCLEOTIDE SEQUENCE [LARGE SCALE GENOMIC DNA]</scope>
    <source>
        <strain evidence="7">MTCC 8252</strain>
    </source>
</reference>
<dbReference type="FunFam" id="3.40.50.720:FF:000307">
    <property type="entry name" value="2-dehydropantoate 2-reductase"/>
    <property type="match status" value="1"/>
</dbReference>
<evidence type="ECO:0000259" key="6">
    <source>
        <dbReference type="Pfam" id="PF08546"/>
    </source>
</evidence>
<evidence type="ECO:0000256" key="4">
    <source>
        <dbReference type="RuleBase" id="RU362068"/>
    </source>
</evidence>
<comment type="pathway">
    <text evidence="4">Cofactor biosynthesis; (R)-pantothenate biosynthesis; (R)-pantoate from 3-methyl-2-oxobutanoate: step 2/2.</text>
</comment>
<keyword evidence="2 4" id="KW-0521">NADP</keyword>
<dbReference type="PANTHER" id="PTHR21708:SF26">
    <property type="entry name" value="2-DEHYDROPANTOATE 2-REDUCTASE"/>
    <property type="match status" value="1"/>
</dbReference>
<evidence type="ECO:0000256" key="2">
    <source>
        <dbReference type="ARBA" id="ARBA00022857"/>
    </source>
</evidence>
<comment type="catalytic activity">
    <reaction evidence="4">
        <text>(R)-pantoate + NADP(+) = 2-dehydropantoate + NADPH + H(+)</text>
        <dbReference type="Rhea" id="RHEA:16233"/>
        <dbReference type="ChEBI" id="CHEBI:11561"/>
        <dbReference type="ChEBI" id="CHEBI:15378"/>
        <dbReference type="ChEBI" id="CHEBI:15980"/>
        <dbReference type="ChEBI" id="CHEBI:57783"/>
        <dbReference type="ChEBI" id="CHEBI:58349"/>
        <dbReference type="EC" id="1.1.1.169"/>
    </reaction>
</comment>
<dbReference type="InterPro" id="IPR051402">
    <property type="entry name" value="KPR-Related"/>
</dbReference>
<organism evidence="7 8">
    <name type="scientific">Bacillus thermotolerans</name>
    <name type="common">Quasibacillus thermotolerans</name>
    <dbReference type="NCBI Taxonomy" id="1221996"/>
    <lineage>
        <taxon>Bacteria</taxon>
        <taxon>Bacillati</taxon>
        <taxon>Bacillota</taxon>
        <taxon>Bacilli</taxon>
        <taxon>Bacillales</taxon>
        <taxon>Bacillaceae</taxon>
        <taxon>Bacillus</taxon>
    </lineage>
</organism>
<dbReference type="GO" id="GO:0008677">
    <property type="term" value="F:2-dehydropantoate 2-reductase activity"/>
    <property type="evidence" value="ECO:0007669"/>
    <property type="project" value="UniProtKB-EC"/>
</dbReference>
<comment type="function">
    <text evidence="4">Catalyzes the NADPH-dependent reduction of ketopantoate into pantoic acid.</text>
</comment>
<dbReference type="GO" id="GO:0015940">
    <property type="term" value="P:pantothenate biosynthetic process"/>
    <property type="evidence" value="ECO:0007669"/>
    <property type="project" value="UniProtKB-UniPathway"/>
</dbReference>
<dbReference type="OrthoDB" id="9793586at2"/>
<dbReference type="InterPro" id="IPR013332">
    <property type="entry name" value="KPR_N"/>
</dbReference>
<accession>A0A0F5I0A5</accession>
<dbReference type="FunFam" id="1.10.1040.10:FF:000017">
    <property type="entry name" value="2-dehydropantoate 2-reductase"/>
    <property type="match status" value="1"/>
</dbReference>
<name>A0A0F5I0A5_BACTR</name>
<proteinExistence type="inferred from homology"/>
<dbReference type="SUPFAM" id="SSF48179">
    <property type="entry name" value="6-phosphogluconate dehydrogenase C-terminal domain-like"/>
    <property type="match status" value="1"/>
</dbReference>
<dbReference type="InterPro" id="IPR013328">
    <property type="entry name" value="6PGD_dom2"/>
</dbReference>
<dbReference type="Gene3D" id="1.10.1040.10">
    <property type="entry name" value="N-(1-d-carboxylethyl)-l-norvaline Dehydrogenase, domain 2"/>
    <property type="match status" value="1"/>
</dbReference>